<evidence type="ECO:0000313" key="2">
    <source>
        <dbReference type="Proteomes" id="UP001595637"/>
    </source>
</evidence>
<keyword evidence="2" id="KW-1185">Reference proteome</keyword>
<organism evidence="1 2">
    <name type="scientific">Salinicoccus sesuvii</name>
    <dbReference type="NCBI Taxonomy" id="868281"/>
    <lineage>
        <taxon>Bacteria</taxon>
        <taxon>Bacillati</taxon>
        <taxon>Bacillota</taxon>
        <taxon>Bacilli</taxon>
        <taxon>Bacillales</taxon>
        <taxon>Staphylococcaceae</taxon>
        <taxon>Salinicoccus</taxon>
    </lineage>
</organism>
<comment type="caution">
    <text evidence="1">The sequence shown here is derived from an EMBL/GenBank/DDBJ whole genome shotgun (WGS) entry which is preliminary data.</text>
</comment>
<dbReference type="RefSeq" id="WP_380653043.1">
    <property type="nucleotide sequence ID" value="NZ_JBHRVQ010000001.1"/>
</dbReference>
<accession>A0ABV7N3A5</accession>
<dbReference type="Proteomes" id="UP001595637">
    <property type="component" value="Unassembled WGS sequence"/>
</dbReference>
<name>A0ABV7N3A5_9STAP</name>
<sequence>MEYEYGVAKIIDNYTLVISGGELDGIRKGDTVKILDQSGITINNPYSGKDLGQLPRIKQELIVERVYDEFSICTTLTETSYSTLDSMTMANKKAYGILNNFNETKEVKKRLNIDSIEPVDLGSNNVIKVGDPVVIEK</sequence>
<protein>
    <submittedName>
        <fullName evidence="1">Uncharacterized protein</fullName>
    </submittedName>
</protein>
<evidence type="ECO:0000313" key="1">
    <source>
        <dbReference type="EMBL" id="MFC3388097.1"/>
    </source>
</evidence>
<dbReference type="EMBL" id="JBHRVQ010000001">
    <property type="protein sequence ID" value="MFC3388097.1"/>
    <property type="molecule type" value="Genomic_DNA"/>
</dbReference>
<gene>
    <name evidence="1" type="ORF">ACFOEO_05900</name>
</gene>
<proteinExistence type="predicted"/>
<reference evidence="2" key="1">
    <citation type="journal article" date="2019" name="Int. J. Syst. Evol. Microbiol.">
        <title>The Global Catalogue of Microorganisms (GCM) 10K type strain sequencing project: providing services to taxonomists for standard genome sequencing and annotation.</title>
        <authorList>
            <consortium name="The Broad Institute Genomics Platform"/>
            <consortium name="The Broad Institute Genome Sequencing Center for Infectious Disease"/>
            <person name="Wu L."/>
            <person name="Ma J."/>
        </authorList>
    </citation>
    <scope>NUCLEOTIDE SEQUENCE [LARGE SCALE GENOMIC DNA]</scope>
    <source>
        <strain evidence="2">CCM 7756</strain>
    </source>
</reference>